<keyword evidence="2" id="KW-1185">Reference proteome</keyword>
<dbReference type="AlphaFoldDB" id="A0A1G4BM40"/>
<protein>
    <submittedName>
        <fullName evidence="1">Uncharacterized protein</fullName>
    </submittedName>
</protein>
<comment type="caution">
    <text evidence="1">The sequence shown here is derived from an EMBL/GenBank/DDBJ whole genome shotgun (WGS) entry which is preliminary data.</text>
</comment>
<evidence type="ECO:0000313" key="1">
    <source>
        <dbReference type="EMBL" id="OHF02395.1"/>
    </source>
</evidence>
<organism evidence="1 2">
    <name type="scientific">Colletotrichum orchidophilum</name>
    <dbReference type="NCBI Taxonomy" id="1209926"/>
    <lineage>
        <taxon>Eukaryota</taxon>
        <taxon>Fungi</taxon>
        <taxon>Dikarya</taxon>
        <taxon>Ascomycota</taxon>
        <taxon>Pezizomycotina</taxon>
        <taxon>Sordariomycetes</taxon>
        <taxon>Hypocreomycetidae</taxon>
        <taxon>Glomerellales</taxon>
        <taxon>Glomerellaceae</taxon>
        <taxon>Colletotrichum</taxon>
    </lineage>
</organism>
<accession>A0A1G4BM40</accession>
<dbReference type="GeneID" id="34555548"/>
<gene>
    <name evidence="1" type="ORF">CORC01_02388</name>
</gene>
<name>A0A1G4BM40_9PEZI</name>
<dbReference type="RefSeq" id="XP_022479536.1">
    <property type="nucleotide sequence ID" value="XM_022614038.1"/>
</dbReference>
<proteinExistence type="predicted"/>
<sequence length="73" mass="7728">MGRSCRMILADRVGSSGERPLLSKQWQAAKLKTGRGCQTGGTPPSSLGGGVRELPCLTFSDECSDLVRLVGTF</sequence>
<dbReference type="Proteomes" id="UP000176998">
    <property type="component" value="Unassembled WGS sequence"/>
</dbReference>
<dbReference type="EMBL" id="MJBS01000013">
    <property type="protein sequence ID" value="OHF02395.1"/>
    <property type="molecule type" value="Genomic_DNA"/>
</dbReference>
<reference evidence="1 2" key="1">
    <citation type="submission" date="2016-09" db="EMBL/GenBank/DDBJ databases">
        <authorList>
            <person name="Capua I."/>
            <person name="De Benedictis P."/>
            <person name="Joannis T."/>
            <person name="Lombin L.H."/>
            <person name="Cattoli G."/>
        </authorList>
    </citation>
    <scope>NUCLEOTIDE SEQUENCE [LARGE SCALE GENOMIC DNA]</scope>
    <source>
        <strain evidence="1 2">IMI 309357</strain>
    </source>
</reference>
<evidence type="ECO:0000313" key="2">
    <source>
        <dbReference type="Proteomes" id="UP000176998"/>
    </source>
</evidence>